<keyword evidence="7 10" id="KW-0443">Lipid metabolism</keyword>
<keyword evidence="2 10" id="KW-0444">Lipid biosynthesis</keyword>
<dbReference type="InterPro" id="IPR002076">
    <property type="entry name" value="ELO_fam"/>
</dbReference>
<name>A0AA88HYD5_ARTSF</name>
<comment type="caution">
    <text evidence="11">The sequence shown here is derived from an EMBL/GenBank/DDBJ whole genome shotgun (WGS) entry which is preliminary data.</text>
</comment>
<feature type="transmembrane region" description="Helical" evidence="10">
    <location>
        <begin position="241"/>
        <end position="259"/>
    </location>
</feature>
<dbReference type="GO" id="GO:0005789">
    <property type="term" value="C:endoplasmic reticulum membrane"/>
    <property type="evidence" value="ECO:0007669"/>
    <property type="project" value="TreeGrafter"/>
</dbReference>
<dbReference type="GO" id="GO:0009922">
    <property type="term" value="F:fatty acid elongase activity"/>
    <property type="evidence" value="ECO:0007669"/>
    <property type="project" value="UniProtKB-EC"/>
</dbReference>
<dbReference type="PANTHER" id="PTHR11157:SF69">
    <property type="entry name" value="ELONGATION OF VERY LONG CHAIN FATTY ACIDS PROTEIN 7"/>
    <property type="match status" value="1"/>
</dbReference>
<evidence type="ECO:0000256" key="7">
    <source>
        <dbReference type="ARBA" id="ARBA00023098"/>
    </source>
</evidence>
<evidence type="ECO:0000256" key="1">
    <source>
        <dbReference type="ARBA" id="ARBA00004141"/>
    </source>
</evidence>
<organism evidence="11 12">
    <name type="scientific">Artemia franciscana</name>
    <name type="common">Brine shrimp</name>
    <name type="synonym">Artemia sanfranciscana</name>
    <dbReference type="NCBI Taxonomy" id="6661"/>
    <lineage>
        <taxon>Eukaryota</taxon>
        <taxon>Metazoa</taxon>
        <taxon>Ecdysozoa</taxon>
        <taxon>Arthropoda</taxon>
        <taxon>Crustacea</taxon>
        <taxon>Branchiopoda</taxon>
        <taxon>Anostraca</taxon>
        <taxon>Artemiidae</taxon>
        <taxon>Artemia</taxon>
    </lineage>
</organism>
<keyword evidence="12" id="KW-1185">Reference proteome</keyword>
<dbReference type="GO" id="GO:0030148">
    <property type="term" value="P:sphingolipid biosynthetic process"/>
    <property type="evidence" value="ECO:0007669"/>
    <property type="project" value="TreeGrafter"/>
</dbReference>
<accession>A0AA88HYD5</accession>
<keyword evidence="4 10" id="KW-0812">Transmembrane</keyword>
<keyword evidence="8 10" id="KW-0472">Membrane</keyword>
<feature type="transmembrane region" description="Helical" evidence="10">
    <location>
        <begin position="135"/>
        <end position="158"/>
    </location>
</feature>
<feature type="transmembrane region" description="Helical" evidence="10">
    <location>
        <begin position="279"/>
        <end position="297"/>
    </location>
</feature>
<dbReference type="GO" id="GO:0034625">
    <property type="term" value="P:fatty acid elongation, monounsaturated fatty acid"/>
    <property type="evidence" value="ECO:0007669"/>
    <property type="project" value="TreeGrafter"/>
</dbReference>
<dbReference type="Pfam" id="PF01151">
    <property type="entry name" value="ELO"/>
    <property type="match status" value="1"/>
</dbReference>
<comment type="catalytic activity">
    <reaction evidence="10">
        <text>a very-long-chain acyl-CoA + malonyl-CoA + H(+) = a very-long-chain 3-oxoacyl-CoA + CO2 + CoA</text>
        <dbReference type="Rhea" id="RHEA:32727"/>
        <dbReference type="ChEBI" id="CHEBI:15378"/>
        <dbReference type="ChEBI" id="CHEBI:16526"/>
        <dbReference type="ChEBI" id="CHEBI:57287"/>
        <dbReference type="ChEBI" id="CHEBI:57384"/>
        <dbReference type="ChEBI" id="CHEBI:90725"/>
        <dbReference type="ChEBI" id="CHEBI:90736"/>
        <dbReference type="EC" id="2.3.1.199"/>
    </reaction>
</comment>
<feature type="transmembrane region" description="Helical" evidence="10">
    <location>
        <begin position="212"/>
        <end position="229"/>
    </location>
</feature>
<keyword evidence="5 10" id="KW-0276">Fatty acid metabolism</keyword>
<dbReference type="Proteomes" id="UP001187531">
    <property type="component" value="Unassembled WGS sequence"/>
</dbReference>
<dbReference type="EC" id="2.3.1.199" evidence="10"/>
<evidence type="ECO:0000256" key="9">
    <source>
        <dbReference type="ARBA" id="ARBA00023160"/>
    </source>
</evidence>
<keyword evidence="9 10" id="KW-0275">Fatty acid biosynthesis</keyword>
<dbReference type="GO" id="GO:0042761">
    <property type="term" value="P:very long-chain fatty acid biosynthetic process"/>
    <property type="evidence" value="ECO:0007669"/>
    <property type="project" value="TreeGrafter"/>
</dbReference>
<evidence type="ECO:0000256" key="2">
    <source>
        <dbReference type="ARBA" id="ARBA00022516"/>
    </source>
</evidence>
<dbReference type="GO" id="GO:0019367">
    <property type="term" value="P:fatty acid elongation, saturated fatty acid"/>
    <property type="evidence" value="ECO:0007669"/>
    <property type="project" value="TreeGrafter"/>
</dbReference>
<dbReference type="EMBL" id="JAVRJZ010000008">
    <property type="protein sequence ID" value="KAK2719393.1"/>
    <property type="molecule type" value="Genomic_DNA"/>
</dbReference>
<dbReference type="AlphaFoldDB" id="A0AA88HYD5"/>
<evidence type="ECO:0000256" key="10">
    <source>
        <dbReference type="RuleBase" id="RU361115"/>
    </source>
</evidence>
<evidence type="ECO:0000256" key="8">
    <source>
        <dbReference type="ARBA" id="ARBA00023136"/>
    </source>
</evidence>
<gene>
    <name evidence="11" type="ORF">QYM36_005022</name>
</gene>
<evidence type="ECO:0000313" key="11">
    <source>
        <dbReference type="EMBL" id="KAK2719393.1"/>
    </source>
</evidence>
<dbReference type="GO" id="GO:0034626">
    <property type="term" value="P:fatty acid elongation, polyunsaturated fatty acid"/>
    <property type="evidence" value="ECO:0007669"/>
    <property type="project" value="TreeGrafter"/>
</dbReference>
<dbReference type="PANTHER" id="PTHR11157">
    <property type="entry name" value="FATTY ACID ACYL TRANSFERASE-RELATED"/>
    <property type="match status" value="1"/>
</dbReference>
<evidence type="ECO:0000313" key="12">
    <source>
        <dbReference type="Proteomes" id="UP001187531"/>
    </source>
</evidence>
<evidence type="ECO:0000256" key="3">
    <source>
        <dbReference type="ARBA" id="ARBA00022679"/>
    </source>
</evidence>
<proteinExistence type="inferred from homology"/>
<evidence type="ECO:0000256" key="6">
    <source>
        <dbReference type="ARBA" id="ARBA00022989"/>
    </source>
</evidence>
<protein>
    <recommendedName>
        <fullName evidence="10">Elongation of very long chain fatty acids protein</fullName>
        <ecNumber evidence="10">2.3.1.199</ecNumber>
    </recommendedName>
    <alternativeName>
        <fullName evidence="10">Very-long-chain 3-oxoacyl-CoA synthase</fullName>
    </alternativeName>
</protein>
<comment type="similarity">
    <text evidence="10">Belongs to the ELO family.</text>
</comment>
<evidence type="ECO:0000256" key="4">
    <source>
        <dbReference type="ARBA" id="ARBA00022692"/>
    </source>
</evidence>
<reference evidence="11" key="1">
    <citation type="submission" date="2023-07" db="EMBL/GenBank/DDBJ databases">
        <title>Chromosome-level genome assembly of Artemia franciscana.</title>
        <authorList>
            <person name="Jo E."/>
        </authorList>
    </citation>
    <scope>NUCLEOTIDE SEQUENCE</scope>
    <source>
        <tissue evidence="11">Whole body</tissue>
    </source>
</reference>
<comment type="subcellular location">
    <subcellularLocation>
        <location evidence="1">Membrane</location>
        <topology evidence="1">Multi-pass membrane protein</topology>
    </subcellularLocation>
</comment>
<evidence type="ECO:0000256" key="5">
    <source>
        <dbReference type="ARBA" id="ARBA00022832"/>
    </source>
</evidence>
<feature type="transmembrane region" description="Helical" evidence="10">
    <location>
        <begin position="105"/>
        <end position="123"/>
    </location>
</feature>
<sequence length="365" mass="42635">MYFVNNDIERNNFRLFTNVLPFVVFLASRFCQICRKSRIFCKTRDIHVQSKMDYTLDHEDDWLNITHNESRPSYDEFDEDWQRYKGSALVPLHPLVQDWPLVGNYHYNIMLVIGYLAIVKYFGPKFMQDRKPFELRGILQLYNICQILFSSYLFWALLSNGLLSGYSLKCEPMDYSVRGLPIARASWLYYISKHTEFFDTFFFVLRKKTNQITLLHLVHHAGMPIIVGFGMRTTPGGQGTFFGVLNSLVHVVMYTYYFLAALGPSVQKYLWWKSYITQMQLIQFVIVFFHAAQVFIYKDCDFPKNHRVVHGVVGFTQQSGEGAVSNVLEWCSADVRNAFRNSQSCSHRSRSILTTRGFEAIQGHQ</sequence>
<keyword evidence="6 10" id="KW-1133">Transmembrane helix</keyword>
<keyword evidence="3 10" id="KW-0808">Transferase</keyword>